<keyword evidence="2" id="KW-1185">Reference proteome</keyword>
<dbReference type="RefSeq" id="WP_004155972.1">
    <property type="nucleotide sequence ID" value="NZ_AAWS01000018.1"/>
</dbReference>
<accession>A1ZND7</accession>
<organism evidence="1 2">
    <name type="scientific">Microscilla marina ATCC 23134</name>
    <dbReference type="NCBI Taxonomy" id="313606"/>
    <lineage>
        <taxon>Bacteria</taxon>
        <taxon>Pseudomonadati</taxon>
        <taxon>Bacteroidota</taxon>
        <taxon>Cytophagia</taxon>
        <taxon>Cytophagales</taxon>
        <taxon>Microscillaceae</taxon>
        <taxon>Microscilla</taxon>
    </lineage>
</organism>
<evidence type="ECO:0000313" key="2">
    <source>
        <dbReference type="Proteomes" id="UP000004095"/>
    </source>
</evidence>
<protein>
    <submittedName>
        <fullName evidence="1">Uncharacterized protein</fullName>
    </submittedName>
</protein>
<comment type="caution">
    <text evidence="1">The sequence shown here is derived from an EMBL/GenBank/DDBJ whole genome shotgun (WGS) entry which is preliminary data.</text>
</comment>
<dbReference type="OrthoDB" id="9255692at2"/>
<gene>
    <name evidence="1" type="ORF">M23134_02158</name>
</gene>
<dbReference type="AlphaFoldDB" id="A1ZND7"/>
<dbReference type="EMBL" id="AAWS01000018">
    <property type="protein sequence ID" value="EAY28048.1"/>
    <property type="molecule type" value="Genomic_DNA"/>
</dbReference>
<evidence type="ECO:0000313" key="1">
    <source>
        <dbReference type="EMBL" id="EAY28048.1"/>
    </source>
</evidence>
<sequence length="131" mass="14682">MPTANKTSHNTSSTSNDTTQMLRQVIDLPKLQPYYHSNLPERVPLVVEKNQYVLAKSSLKKFDQPVVFLDRAGIVAQNTKAYLVITKLDIDAQTKKATVEFTYPIEGIDGQVSLSNSQGKWEVVKSSIQEQ</sequence>
<name>A1ZND7_MICM2</name>
<dbReference type="Proteomes" id="UP000004095">
    <property type="component" value="Unassembled WGS sequence"/>
</dbReference>
<reference evidence="1 2" key="1">
    <citation type="submission" date="2007-01" db="EMBL/GenBank/DDBJ databases">
        <authorList>
            <person name="Haygood M."/>
            <person name="Podell S."/>
            <person name="Anderson C."/>
            <person name="Hopkinson B."/>
            <person name="Roe K."/>
            <person name="Barbeau K."/>
            <person name="Gaasterland T."/>
            <person name="Ferriera S."/>
            <person name="Johnson J."/>
            <person name="Kravitz S."/>
            <person name="Beeson K."/>
            <person name="Sutton G."/>
            <person name="Rogers Y.-H."/>
            <person name="Friedman R."/>
            <person name="Frazier M."/>
            <person name="Venter J.C."/>
        </authorList>
    </citation>
    <scope>NUCLEOTIDE SEQUENCE [LARGE SCALE GENOMIC DNA]</scope>
    <source>
        <strain evidence="1 2">ATCC 23134</strain>
    </source>
</reference>
<dbReference type="eggNOG" id="ENOG5033MJI">
    <property type="taxonomic scope" value="Bacteria"/>
</dbReference>
<proteinExistence type="predicted"/>